<keyword evidence="3" id="KW-0804">Transcription</keyword>
<name>A0A089LAY4_PAEBO</name>
<dbReference type="HOGENOM" id="CLU_097806_3_4_9"/>
<organism evidence="5 6">
    <name type="scientific">Paenibacillus borealis</name>
    <dbReference type="NCBI Taxonomy" id="160799"/>
    <lineage>
        <taxon>Bacteria</taxon>
        <taxon>Bacillati</taxon>
        <taxon>Bacillota</taxon>
        <taxon>Bacilli</taxon>
        <taxon>Bacillales</taxon>
        <taxon>Paenibacillaceae</taxon>
        <taxon>Paenibacillus</taxon>
    </lineage>
</organism>
<dbReference type="SMART" id="SM00418">
    <property type="entry name" value="HTH_ARSR"/>
    <property type="match status" value="1"/>
</dbReference>
<dbReference type="PROSITE" id="PS50987">
    <property type="entry name" value="HTH_ARSR_2"/>
    <property type="match status" value="1"/>
</dbReference>
<accession>A0A089LAY4</accession>
<evidence type="ECO:0000313" key="5">
    <source>
        <dbReference type="EMBL" id="AIQ57952.1"/>
    </source>
</evidence>
<feature type="domain" description="HTH arsR-type" evidence="4">
    <location>
        <begin position="1"/>
        <end position="89"/>
    </location>
</feature>
<dbReference type="SUPFAM" id="SSF46785">
    <property type="entry name" value="Winged helix' DNA-binding domain"/>
    <property type="match status" value="1"/>
</dbReference>
<dbReference type="PANTHER" id="PTHR33154:SF33">
    <property type="entry name" value="TRANSCRIPTIONAL REPRESSOR SDPR"/>
    <property type="match status" value="1"/>
</dbReference>
<sequence length="90" mass="10557">MELEKQLKALSDRNRIMILRILHQHKEYGARLANTLDLTTATISHHLEILKQAGLIVEEKVGNIKYFELDHSRFDKLLQELSTFVQMEQL</sequence>
<dbReference type="CDD" id="cd00090">
    <property type="entry name" value="HTH_ARSR"/>
    <property type="match status" value="1"/>
</dbReference>
<proteinExistence type="predicted"/>
<dbReference type="GO" id="GO:0003700">
    <property type="term" value="F:DNA-binding transcription factor activity"/>
    <property type="evidence" value="ECO:0007669"/>
    <property type="project" value="InterPro"/>
</dbReference>
<dbReference type="KEGG" id="pbd:PBOR_14210"/>
<dbReference type="PRINTS" id="PR00778">
    <property type="entry name" value="HTHARSR"/>
</dbReference>
<dbReference type="InterPro" id="IPR051081">
    <property type="entry name" value="HTH_MetalResp_TranReg"/>
</dbReference>
<dbReference type="Proteomes" id="UP000029518">
    <property type="component" value="Chromosome"/>
</dbReference>
<dbReference type="NCBIfam" id="NF033788">
    <property type="entry name" value="HTH_metalloreg"/>
    <property type="match status" value="1"/>
</dbReference>
<dbReference type="AlphaFoldDB" id="A0A089LAY4"/>
<protein>
    <recommendedName>
        <fullName evidence="4">HTH arsR-type domain-containing protein</fullName>
    </recommendedName>
</protein>
<dbReference type="Pfam" id="PF01022">
    <property type="entry name" value="HTH_5"/>
    <property type="match status" value="1"/>
</dbReference>
<reference evidence="5" key="1">
    <citation type="submission" date="2014-08" db="EMBL/GenBank/DDBJ databases">
        <title>Comparative genomics of the Paenibacillus odorifer group.</title>
        <authorList>
            <person name="den Bakker H.C."/>
            <person name="Tsai Y.-C.Y.-C."/>
            <person name="Martin N."/>
            <person name="Korlach J."/>
            <person name="Wiedmann M."/>
        </authorList>
    </citation>
    <scope>NUCLEOTIDE SEQUENCE [LARGE SCALE GENOMIC DNA]</scope>
    <source>
        <strain evidence="5">DSM 13188</strain>
    </source>
</reference>
<dbReference type="Gene3D" id="1.10.10.10">
    <property type="entry name" value="Winged helix-like DNA-binding domain superfamily/Winged helix DNA-binding domain"/>
    <property type="match status" value="1"/>
</dbReference>
<dbReference type="InterPro" id="IPR036390">
    <property type="entry name" value="WH_DNA-bd_sf"/>
</dbReference>
<dbReference type="InterPro" id="IPR036388">
    <property type="entry name" value="WH-like_DNA-bd_sf"/>
</dbReference>
<evidence type="ECO:0000256" key="2">
    <source>
        <dbReference type="ARBA" id="ARBA00023125"/>
    </source>
</evidence>
<evidence type="ECO:0000256" key="1">
    <source>
        <dbReference type="ARBA" id="ARBA00023015"/>
    </source>
</evidence>
<keyword evidence="6" id="KW-1185">Reference proteome</keyword>
<dbReference type="InterPro" id="IPR011991">
    <property type="entry name" value="ArsR-like_HTH"/>
</dbReference>
<gene>
    <name evidence="5" type="ORF">PBOR_14210</name>
</gene>
<keyword evidence="2" id="KW-0238">DNA-binding</keyword>
<dbReference type="InterPro" id="IPR001845">
    <property type="entry name" value="HTH_ArsR_DNA-bd_dom"/>
</dbReference>
<evidence type="ECO:0000259" key="4">
    <source>
        <dbReference type="PROSITE" id="PS50987"/>
    </source>
</evidence>
<dbReference type="EMBL" id="CP009285">
    <property type="protein sequence ID" value="AIQ57952.1"/>
    <property type="molecule type" value="Genomic_DNA"/>
</dbReference>
<evidence type="ECO:0000313" key="6">
    <source>
        <dbReference type="Proteomes" id="UP000029518"/>
    </source>
</evidence>
<dbReference type="GO" id="GO:0003677">
    <property type="term" value="F:DNA binding"/>
    <property type="evidence" value="ECO:0007669"/>
    <property type="project" value="UniProtKB-KW"/>
</dbReference>
<evidence type="ECO:0000256" key="3">
    <source>
        <dbReference type="ARBA" id="ARBA00023163"/>
    </source>
</evidence>
<keyword evidence="1" id="KW-0805">Transcription regulation</keyword>
<dbReference type="PANTHER" id="PTHR33154">
    <property type="entry name" value="TRANSCRIPTIONAL REGULATOR, ARSR FAMILY"/>
    <property type="match status" value="1"/>
</dbReference>